<dbReference type="EMBL" id="UINC01037699">
    <property type="protein sequence ID" value="SVB33577.1"/>
    <property type="molecule type" value="Genomic_DNA"/>
</dbReference>
<dbReference type="AlphaFoldDB" id="A0A382D7G5"/>
<sequence length="140" mass="15942">MKRIFVQTLLLLLTLLITSPLFAHGTIVINNVEHSKGYIDVKIYDNKNSFLKEDLAKEIIRKRATKGKTVVPLSKIHEGQIAIVVYHDEDGDGKMKTGFFWRPKEGYAFSNNYKPKGPPKFSKTAIILIHGEPVEIELNY</sequence>
<gene>
    <name evidence="1" type="ORF">METZ01_LOCUS186431</name>
</gene>
<evidence type="ECO:0000313" key="1">
    <source>
        <dbReference type="EMBL" id="SVB33577.1"/>
    </source>
</evidence>
<accession>A0A382D7G5</accession>
<protein>
    <recommendedName>
        <fullName evidence="2">DUF2141 domain-containing protein</fullName>
    </recommendedName>
</protein>
<proteinExistence type="predicted"/>
<reference evidence="1" key="1">
    <citation type="submission" date="2018-05" db="EMBL/GenBank/DDBJ databases">
        <authorList>
            <person name="Lanie J.A."/>
            <person name="Ng W.-L."/>
            <person name="Kazmierczak K.M."/>
            <person name="Andrzejewski T.M."/>
            <person name="Davidsen T.M."/>
            <person name="Wayne K.J."/>
            <person name="Tettelin H."/>
            <person name="Glass J.I."/>
            <person name="Rusch D."/>
            <person name="Podicherti R."/>
            <person name="Tsui H.-C.T."/>
            <person name="Winkler M.E."/>
        </authorList>
    </citation>
    <scope>NUCLEOTIDE SEQUENCE</scope>
</reference>
<evidence type="ECO:0008006" key="2">
    <source>
        <dbReference type="Google" id="ProtNLM"/>
    </source>
</evidence>
<dbReference type="InterPro" id="IPR018673">
    <property type="entry name" value="DUF2141"/>
</dbReference>
<dbReference type="Pfam" id="PF09912">
    <property type="entry name" value="DUF2141"/>
    <property type="match status" value="1"/>
</dbReference>
<organism evidence="1">
    <name type="scientific">marine metagenome</name>
    <dbReference type="NCBI Taxonomy" id="408172"/>
    <lineage>
        <taxon>unclassified sequences</taxon>
        <taxon>metagenomes</taxon>
        <taxon>ecological metagenomes</taxon>
    </lineage>
</organism>
<name>A0A382D7G5_9ZZZZ</name>